<sequence length="422" mass="47377">MTNKKVIISLLAATVSASSLVAVNAADKIDLDINKEVNESNSLIFGDFFGPKYTLNDKKAQKKLAEILDSIKGDYYNSESRIKTYDFIIEIDNYEIGLTKDGNDNGYYILSFIRKDSPHNFNTYKTKVNIYSELMKVLNSSDGVSINLKNLNNPRNIESCGPVEMSAHISESTFGRNDNVVLVGKDSIPDALCSASIAGYLDAPILLSDKDELDEKLLSELGRLHAKNIYVLSGDKLISRKVKDQLKAKGYNLYDYSGQDRYETSSKIARFMNADKQFILVSGQDFYDTPSISPYSYEKKIPILLTKKNSMPGHTYDLVKKDSSILAIGGDQTITSDVYSQLSKKKVKVDKIAGKDRFDTSVKIVKGLYPESASYICISDKYIVKDIVTSVMSVKYQKPIVLEKNPYSFIENRDKNMYIVFK</sequence>
<evidence type="ECO:0000313" key="3">
    <source>
        <dbReference type="Proteomes" id="UP000003244"/>
    </source>
</evidence>
<reference evidence="2 3" key="1">
    <citation type="submission" date="2010-08" db="EMBL/GenBank/DDBJ databases">
        <authorList>
            <person name="Harkins D.M."/>
            <person name="Madupu R."/>
            <person name="Durkin A.S."/>
            <person name="Torralba M."/>
            <person name="Methe B."/>
            <person name="Sutton G.G."/>
            <person name="Nelson K.E."/>
        </authorList>
    </citation>
    <scope>NUCLEOTIDE SEQUENCE [LARGE SCALE GENOMIC DNA]</scope>
    <source>
        <strain evidence="2 3">DSM 17678</strain>
    </source>
</reference>
<evidence type="ECO:0000256" key="1">
    <source>
        <dbReference type="SAM" id="SignalP"/>
    </source>
</evidence>
<dbReference type="InterPro" id="IPR007253">
    <property type="entry name" value="Cell_wall-bd_2"/>
</dbReference>
<name>E0E4S6_9FIRM</name>
<gene>
    <name evidence="2" type="ORF">HMPREF0634_0059</name>
</gene>
<dbReference type="Proteomes" id="UP000003244">
    <property type="component" value="Unassembled WGS sequence"/>
</dbReference>
<organism evidence="2 3">
    <name type="scientific">Peptostreptococcus stomatis DSM 17678</name>
    <dbReference type="NCBI Taxonomy" id="596315"/>
    <lineage>
        <taxon>Bacteria</taxon>
        <taxon>Bacillati</taxon>
        <taxon>Bacillota</taxon>
        <taxon>Clostridia</taxon>
        <taxon>Peptostreptococcales</taxon>
        <taxon>Peptostreptococcaceae</taxon>
        <taxon>Peptostreptococcus</taxon>
    </lineage>
</organism>
<dbReference type="Gene3D" id="3.40.50.12090">
    <property type="match status" value="2"/>
</dbReference>
<feature type="chain" id="PRO_5003133910" evidence="1">
    <location>
        <begin position="26"/>
        <end position="422"/>
    </location>
</feature>
<dbReference type="GeneID" id="84801296"/>
<dbReference type="AlphaFoldDB" id="E0E4S6"/>
<accession>E0E4S6</accession>
<dbReference type="InterPro" id="IPR051922">
    <property type="entry name" value="Bact_Sporulation_Assoc"/>
</dbReference>
<dbReference type="RefSeq" id="WP_007790882.1">
    <property type="nucleotide sequence ID" value="NZ_ADGQ01000070.1"/>
</dbReference>
<proteinExistence type="predicted"/>
<dbReference type="PANTHER" id="PTHR30032">
    <property type="entry name" value="N-ACETYLMURAMOYL-L-ALANINE AMIDASE-RELATED"/>
    <property type="match status" value="1"/>
</dbReference>
<feature type="signal peptide" evidence="1">
    <location>
        <begin position="1"/>
        <end position="25"/>
    </location>
</feature>
<dbReference type="STRING" id="596315.HMPREF0634_0059"/>
<protein>
    <submittedName>
        <fullName evidence="2">Putative cell wall binding repeat 2</fullName>
    </submittedName>
</protein>
<keyword evidence="3" id="KW-1185">Reference proteome</keyword>
<evidence type="ECO:0000313" key="2">
    <source>
        <dbReference type="EMBL" id="EFM64149.1"/>
    </source>
</evidence>
<comment type="caution">
    <text evidence="2">The sequence shown here is derived from an EMBL/GenBank/DDBJ whole genome shotgun (WGS) entry which is preliminary data.</text>
</comment>
<dbReference type="eggNOG" id="COG2247">
    <property type="taxonomic scope" value="Bacteria"/>
</dbReference>
<keyword evidence="1" id="KW-0732">Signal</keyword>
<dbReference type="OrthoDB" id="1750691at2"/>
<dbReference type="Pfam" id="PF04122">
    <property type="entry name" value="CW_binding_2"/>
    <property type="match status" value="2"/>
</dbReference>
<dbReference type="PANTHER" id="PTHR30032:SF8">
    <property type="entry name" value="GERMINATION-SPECIFIC N-ACETYLMURAMOYL-L-ALANINE AMIDASE"/>
    <property type="match status" value="1"/>
</dbReference>
<dbReference type="EMBL" id="ADGQ01000070">
    <property type="protein sequence ID" value="EFM64149.1"/>
    <property type="molecule type" value="Genomic_DNA"/>
</dbReference>